<dbReference type="KEGG" id="kvl:KVU_0143"/>
<protein>
    <submittedName>
        <fullName evidence="2">Uncharacterized protein</fullName>
    </submittedName>
</protein>
<dbReference type="EMBL" id="CP002018">
    <property type="protein sequence ID" value="AEM39982.1"/>
    <property type="molecule type" value="Genomic_DNA"/>
</dbReference>
<name>F9Y8H3_KETVW</name>
<dbReference type="AlphaFoldDB" id="F9Y8H3"/>
<evidence type="ECO:0000256" key="1">
    <source>
        <dbReference type="SAM" id="MobiDB-lite"/>
    </source>
</evidence>
<evidence type="ECO:0000313" key="3">
    <source>
        <dbReference type="Proteomes" id="UP000000692"/>
    </source>
</evidence>
<dbReference type="eggNOG" id="ENOG5032Y42">
    <property type="taxonomic scope" value="Bacteria"/>
</dbReference>
<accession>F9Y8H3</accession>
<dbReference type="HOGENOM" id="CLU_870907_0_0_5"/>
<sequence length="319" mass="35467">MRTADRLADDPIADAQLLQVLRGQAQRLGGFAHLIRILPQDRGATLGRDDRIDRMFHHRDAVGGRKGDSTARTTLTDHDRHQRHPQREAFFSRARNRLGLATLFSAFARIGAGRVDKADDRQAETVGHIHQADRFAIALGAGHAKVMHDARFGIVALFMADDHDGFAVKTRKTAHHRQIVSKVPVARQRRVIGEQSVDIINAMRALGMARHLGFAPGRQACVKLHQQLTRFSVEGCCLFLDIHFGIRTRHSAQFFGLAFNLCEGFFEIEVIHLSPRCLRPLALYDDASAAMQPSTMVNACFSNGMHKPCPRTPPAVTVP</sequence>
<dbReference type="Proteomes" id="UP000000692">
    <property type="component" value="Chromosome"/>
</dbReference>
<proteinExistence type="predicted"/>
<reference evidence="2 3" key="1">
    <citation type="journal article" date="2011" name="J. Bacteriol.">
        <title>Complete genome sequence of the industrial strain Ketogulonicigenium vulgare WSH-001.</title>
        <authorList>
            <person name="Liu L."/>
            <person name="Li Y."/>
            <person name="Zhang J."/>
            <person name="Zhou Z."/>
            <person name="Liu J."/>
            <person name="Li X."/>
            <person name="Zhou J."/>
            <person name="Du G."/>
            <person name="Wang L."/>
            <person name="Chen J."/>
        </authorList>
    </citation>
    <scope>NUCLEOTIDE SEQUENCE [LARGE SCALE GENOMIC DNA]</scope>
    <source>
        <strain evidence="2 3">WSH-001</strain>
    </source>
</reference>
<evidence type="ECO:0000313" key="2">
    <source>
        <dbReference type="EMBL" id="AEM39982.1"/>
    </source>
</evidence>
<keyword evidence="3" id="KW-1185">Reference proteome</keyword>
<gene>
    <name evidence="2" type="ordered locus">KVU_0143</name>
</gene>
<feature type="compositionally biased region" description="Basic and acidic residues" evidence="1">
    <location>
        <begin position="61"/>
        <end position="80"/>
    </location>
</feature>
<organism evidence="2 3">
    <name type="scientific">Ketogulonicigenium vulgare (strain WSH-001)</name>
    <dbReference type="NCBI Taxonomy" id="759362"/>
    <lineage>
        <taxon>Bacteria</taxon>
        <taxon>Pseudomonadati</taxon>
        <taxon>Pseudomonadota</taxon>
        <taxon>Alphaproteobacteria</taxon>
        <taxon>Rhodobacterales</taxon>
        <taxon>Roseobacteraceae</taxon>
        <taxon>Ketogulonicigenium</taxon>
    </lineage>
</organism>
<feature type="region of interest" description="Disordered" evidence="1">
    <location>
        <begin position="61"/>
        <end position="83"/>
    </location>
</feature>